<dbReference type="KEGG" id="pspw:BJG93_33440"/>
<feature type="domain" description="Acetyl-coenzyme A synthetase N-terminal" evidence="4">
    <location>
        <begin position="32"/>
        <end position="87"/>
    </location>
</feature>
<dbReference type="Pfam" id="PF00501">
    <property type="entry name" value="AMP-binding"/>
    <property type="match status" value="1"/>
</dbReference>
<evidence type="ECO:0000313" key="5">
    <source>
        <dbReference type="EMBL" id="QXE07457.1"/>
    </source>
</evidence>
<gene>
    <name evidence="5" type="ORF">BJG93_33440</name>
</gene>
<name>A0A8F4QID9_9BURK</name>
<dbReference type="PANTHER" id="PTHR24095">
    <property type="entry name" value="ACETYL-COENZYME A SYNTHETASE"/>
    <property type="match status" value="1"/>
</dbReference>
<dbReference type="InterPro" id="IPR000873">
    <property type="entry name" value="AMP-dep_synth/lig_dom"/>
</dbReference>
<dbReference type="GO" id="GO:0006085">
    <property type="term" value="P:acetyl-CoA biosynthetic process"/>
    <property type="evidence" value="ECO:0007669"/>
    <property type="project" value="TreeGrafter"/>
</dbReference>
<keyword evidence="6" id="KW-1185">Reference proteome</keyword>
<dbReference type="EMBL" id="CP017565">
    <property type="protein sequence ID" value="QXE07457.1"/>
    <property type="molecule type" value="Genomic_DNA"/>
</dbReference>
<comment type="similarity">
    <text evidence="1">Belongs to the ATP-dependent AMP-binding enzyme family.</text>
</comment>
<feature type="domain" description="AMP-dependent synthetase/ligase" evidence="3">
    <location>
        <begin position="95"/>
        <end position="195"/>
    </location>
</feature>
<evidence type="ECO:0000313" key="6">
    <source>
        <dbReference type="Proteomes" id="UP000179860"/>
    </source>
</evidence>
<dbReference type="InterPro" id="IPR042099">
    <property type="entry name" value="ANL_N_sf"/>
</dbReference>
<keyword evidence="5" id="KW-0614">Plasmid</keyword>
<dbReference type="SUPFAM" id="SSF56801">
    <property type="entry name" value="Acetyl-CoA synthetase-like"/>
    <property type="match status" value="1"/>
</dbReference>
<dbReference type="PANTHER" id="PTHR24095:SF14">
    <property type="entry name" value="ACETYL-COENZYME A SYNTHETASE 1"/>
    <property type="match status" value="1"/>
</dbReference>
<accession>A0A8F4QID9</accession>
<dbReference type="Pfam" id="PF16177">
    <property type="entry name" value="ACAS_N"/>
    <property type="match status" value="1"/>
</dbReference>
<dbReference type="GO" id="GO:0003987">
    <property type="term" value="F:acetate-CoA ligase activity"/>
    <property type="evidence" value="ECO:0007669"/>
    <property type="project" value="TreeGrafter"/>
</dbReference>
<dbReference type="Proteomes" id="UP000179860">
    <property type="component" value="Plasmid pl2WSM5005"/>
</dbReference>
<sequence length="223" mass="24512">MTKIDSMTRESRVYPAPDAFSIRATVPSMDAYDTLCAEAEADYENFWARLARINLLWSRPFNEVLDESSAPFYRWFADGQLNASFNCVDRHLQNGNAEKLAIIFEADGGALTRLTYRELHGRVCWFANALKDLGVVNGDRVVIYLPMSVEGVVAMQACARIRAIHSVVFGGFTAKALQERIADLGAVALITADEQMRAGKILPLKSVADEALGSGDCVTVKSV</sequence>
<dbReference type="OrthoDB" id="9766486at2"/>
<evidence type="ECO:0000259" key="3">
    <source>
        <dbReference type="Pfam" id="PF00501"/>
    </source>
</evidence>
<protein>
    <submittedName>
        <fullName evidence="5">AMP-binding protein</fullName>
    </submittedName>
</protein>
<organism evidence="5 6">
    <name type="scientific">Paraburkholderia sprentiae WSM5005</name>
    <dbReference type="NCBI Taxonomy" id="754502"/>
    <lineage>
        <taxon>Bacteria</taxon>
        <taxon>Pseudomonadati</taxon>
        <taxon>Pseudomonadota</taxon>
        <taxon>Betaproteobacteria</taxon>
        <taxon>Burkholderiales</taxon>
        <taxon>Burkholderiaceae</taxon>
        <taxon>Paraburkholderia</taxon>
    </lineage>
</organism>
<proteinExistence type="inferred from homology"/>
<dbReference type="InterPro" id="IPR032387">
    <property type="entry name" value="ACAS_N"/>
</dbReference>
<keyword evidence="2" id="KW-0007">Acetylation</keyword>
<evidence type="ECO:0000256" key="1">
    <source>
        <dbReference type="ARBA" id="ARBA00006432"/>
    </source>
</evidence>
<dbReference type="Gene3D" id="3.40.50.12780">
    <property type="entry name" value="N-terminal domain of ligase-like"/>
    <property type="match status" value="1"/>
</dbReference>
<dbReference type="GO" id="GO:0005829">
    <property type="term" value="C:cytosol"/>
    <property type="evidence" value="ECO:0007669"/>
    <property type="project" value="TreeGrafter"/>
</dbReference>
<geneLocation type="plasmid" evidence="5 6">
    <name>pl2WSM5005</name>
</geneLocation>
<evidence type="ECO:0000256" key="2">
    <source>
        <dbReference type="ARBA" id="ARBA00022990"/>
    </source>
</evidence>
<dbReference type="AlphaFoldDB" id="A0A8F4QID9"/>
<reference evidence="5" key="1">
    <citation type="submission" date="2016-09" db="EMBL/GenBank/DDBJ databases">
        <title>The Complete Genome of Burkholderia sprentiae wsm5005.</title>
        <authorList>
            <person name="De Meyer S."/>
            <person name="Wang P."/>
            <person name="Terpolilli J."/>
        </authorList>
    </citation>
    <scope>NUCLEOTIDE SEQUENCE [LARGE SCALE GENOMIC DNA]</scope>
    <source>
        <strain evidence="5">WSM5005</strain>
    </source>
</reference>
<evidence type="ECO:0000259" key="4">
    <source>
        <dbReference type="Pfam" id="PF16177"/>
    </source>
</evidence>